<dbReference type="PROSITE" id="PS00973">
    <property type="entry name" value="USP_2"/>
    <property type="match status" value="1"/>
</dbReference>
<sequence length="2376" mass="265229">MAYNSPRDHGADENLNLARKRARLTDSPTSSTSEAIQFEALPPEDVGTDFTNAIEIQDDDGMTMTSFDDADHGWPNREVDWALDTFSKTLRGTFFMLVQDFASISGWIAEHLEITEQQPRNIWLEKTTEHEVFFDRLARDIIRFLGRTDNFDPSEVDRELVENLTTFFHNVVRLCVRRIQILPDIMKEKLARRDSAQPLPATNGQQQVYGLVYIHLLSNLYRMNNMQTKYFRELRVPWKNIMEDTQQTFSEDGITLRALVSTLHDLCQGFREIKDAWTFIDSILRILRKMANHVGESANDVVEMVNETILPAICEKHPRALPEDFHALVVSGCRTHIGQLVGERTDSRMEFQEIYEQLIKGDNDALVGHEAEFEQVSDMVGQLDSETCVGLLRLAWTLQAQKRFLFSSIMDIRSLGIRLLVDDLCELIKWCNGSMERRKHTRIQYAARFLKQNALVSYIFSPDSHASLITHSADIVSYLAMTSAYSDTETDIIWQACTTSVEADFANASFAVLHQVCSQLECRQILHALGKYANTPVAAISSPAAVELLPSLWKCFHETLPTDDFDTTMAGFRVAFKLAQILHEAPPTAAADRLRSVIRTEISMYMQFPLDWRVQLYDCCIPPIIEANSLATVSIEILNNFLALGISSLEGDQLLVKLPMTSIIAEMRRHVGRAADRGSAGPTPQDIDIRSRLGVVARLLPFLKSDEIDSAQADLYRLLFGDLAMSNPARHMAWLELGGLTNSTPLVPAAGQLMVRYLNEFVPSMPTAFATPGLLEILKHNLSAACLMALSSSTGLDLLRLPQWKTLVRVAAEGLETVTADFAVKAVCYFMFDWPQNPTMKAAIASSHATFIRDLVNGLCTRFPDPSSVYAEQQVDEFKQAVNLLATVLRESKTKQLGTQLVDPMARVTLSSGQSTSNSLSFKLQLCLPQGTLTKTVLATGTSTVNDLVTALPELTGAENNRVIVGGKLVNLDADAQRTLSDLGVSSSGGITISPVYNGGLVLETVLTVSGPVEQEMMVQCDRLEPFLDGPTAMAQRIYVFLTEMRPSPSARARICSVEATAEQVFPTNSPCRAAFSAHVLKTNLADFARLGVADEPFIVHGIKLLAAVLMDDTPGIVPSVLLPVTACLGNFLRGDLRPLPVLVPSADESAERSTSAPSVPYFAQPSRFARRMIDRILGAEQLALDRLLVELYQVLLQAARVDLAVWHAFSQDSRFADLHATLFLTDMASISGSTMLAANSFCGEGADREDAISVYWDAITKSIPKALLKNYLTTGFFGLATELLARHKTLQASETDIRQLISTLLDYLRTHNHFESPECSLPDEATAGLLKLLIAAVTILKSYKKPLALEHTASEVFGSLLFPATGPPPRPLLHEETRGLAYDLIKAVCESPTDYRELAHLADLALSTIQGNPDDKFPGREDWVRPAEACAGLLNLGMTCYMNSLLQQLFANVALRKFLFDVPIVDEAKQVLLLRVRDLFARMQDDPAPYMNTVDLANTLGIQTDSQEDVHGFYATMLTRLEESMPDGKCKLAMSRFYTGKFISQVRGECGHVSSQAEAFTDVSITVKNKAGLRESLDEFVQGEPMQGANKYRCQSCDIEDGGRLVNAMKRTCLDETPDNITFCLKRFTFEAMMGLEGKVNDRFDFPTEIDMARYQRQHLESPEAEIQPDIFDLVGVIVHQGSLEFGHYWSHVQLANAAKPAIWVSLEDRRARLCQGVREVQEACRGGSFFPNGIEKSDNAYVLFYRRRTHSNSTQSLLKRVRAPPTALTRLPPRVALPAALEETTVSSCYWRWKFDHLFSSRFSTFMDWLISDCPAPTVDAEDSRDLVGSTAPDLLGSLASAAARYMLRLLLTDPASGKKSPTFLQALTLPQIDTADRNLFDHNFIQAVVDDTHYLSGLWRSTNYVYRNGVSEMLRERLVKLKAEEDPRYEDVLRNIVSAHALQLKNLGAIADRWHAYFEFAACIAKLGVAETQILLNAGYLRCVWEVVYVDSMDFETKKRYEPIYGRASHGNLDLTPLFALLYEVLRHVRFDDQDPSNDARYRVTDGMLLLKQHDFNQLHRGPIVNNKIQSSALVNIASMRCSMRSDLDWAQYVPGQLFALLIDNSGEELLRLFEKTLVARFRDEQYQLLPLLGLAFHYCRVKGDDSREVFVQIGKEMFAWKGLHGQDIAIFYGAIADLSCVAAIESSLQWVPGFLQFKKLLARRATMDYLAKHVFIDPRAIAPGSTIRLRFARSLSAKILPLLVHAWQQGHVAAFLQDMMTVMRGILTWLGTLLQDIQVVLGDEEKKKAANLSPGLLIEYDEARGTLTDLRQAMMELREWEGVAEAESPSLPTARVTEASASPELDVDEDGDSSGYSDEADADGDFDDYDNK</sequence>
<feature type="region of interest" description="Disordered" evidence="1">
    <location>
        <begin position="2327"/>
        <end position="2376"/>
    </location>
</feature>
<evidence type="ECO:0000313" key="3">
    <source>
        <dbReference type="EMBL" id="KAK5708071.1"/>
    </source>
</evidence>
<feature type="domain" description="USP" evidence="2">
    <location>
        <begin position="1432"/>
        <end position="1750"/>
    </location>
</feature>
<accession>A0AAN7WDL7</accession>
<dbReference type="InterPro" id="IPR050164">
    <property type="entry name" value="Peptidase_C19"/>
</dbReference>
<dbReference type="PANTHER" id="PTHR24006">
    <property type="entry name" value="UBIQUITIN CARBOXYL-TERMINAL HYDROLASE"/>
    <property type="match status" value="1"/>
</dbReference>
<evidence type="ECO:0000313" key="4">
    <source>
        <dbReference type="Proteomes" id="UP001310594"/>
    </source>
</evidence>
<feature type="compositionally biased region" description="Polar residues" evidence="1">
    <location>
        <begin position="26"/>
        <end position="35"/>
    </location>
</feature>
<dbReference type="Proteomes" id="UP001310594">
    <property type="component" value="Unassembled WGS sequence"/>
</dbReference>
<dbReference type="InterPro" id="IPR028889">
    <property type="entry name" value="USP"/>
</dbReference>
<reference evidence="3" key="1">
    <citation type="submission" date="2023-08" db="EMBL/GenBank/DDBJ databases">
        <title>Black Yeasts Isolated from many extreme environments.</title>
        <authorList>
            <person name="Coleine C."/>
            <person name="Stajich J.E."/>
            <person name="Selbmann L."/>
        </authorList>
    </citation>
    <scope>NUCLEOTIDE SEQUENCE</scope>
    <source>
        <strain evidence="3">CCFEE 5810</strain>
    </source>
</reference>
<dbReference type="PROSITE" id="PS00972">
    <property type="entry name" value="USP_1"/>
    <property type="match status" value="1"/>
</dbReference>
<dbReference type="GO" id="GO:0016579">
    <property type="term" value="P:protein deubiquitination"/>
    <property type="evidence" value="ECO:0007669"/>
    <property type="project" value="InterPro"/>
</dbReference>
<protein>
    <recommendedName>
        <fullName evidence="2">USP domain-containing protein</fullName>
    </recommendedName>
</protein>
<feature type="compositionally biased region" description="Acidic residues" evidence="1">
    <location>
        <begin position="2349"/>
        <end position="2376"/>
    </location>
</feature>
<dbReference type="PROSITE" id="PS50235">
    <property type="entry name" value="USP_3"/>
    <property type="match status" value="1"/>
</dbReference>
<feature type="region of interest" description="Disordered" evidence="1">
    <location>
        <begin position="1"/>
        <end position="35"/>
    </location>
</feature>
<gene>
    <name evidence="3" type="ORF">LTR97_000611</name>
</gene>
<dbReference type="PANTHER" id="PTHR24006:SF925">
    <property type="entry name" value="UBIQUITINYL HYDROLASE 1"/>
    <property type="match status" value="1"/>
</dbReference>
<dbReference type="GO" id="GO:0004843">
    <property type="term" value="F:cysteine-type deubiquitinase activity"/>
    <property type="evidence" value="ECO:0007669"/>
    <property type="project" value="InterPro"/>
</dbReference>
<evidence type="ECO:0000256" key="1">
    <source>
        <dbReference type="SAM" id="MobiDB-lite"/>
    </source>
</evidence>
<evidence type="ECO:0000259" key="2">
    <source>
        <dbReference type="PROSITE" id="PS50235"/>
    </source>
</evidence>
<dbReference type="Pfam" id="PF00443">
    <property type="entry name" value="UCH"/>
    <property type="match status" value="1"/>
</dbReference>
<dbReference type="GO" id="GO:0005634">
    <property type="term" value="C:nucleus"/>
    <property type="evidence" value="ECO:0007669"/>
    <property type="project" value="TreeGrafter"/>
</dbReference>
<dbReference type="InterPro" id="IPR001394">
    <property type="entry name" value="Peptidase_C19_UCH"/>
</dbReference>
<dbReference type="Gene3D" id="3.90.70.10">
    <property type="entry name" value="Cysteine proteinases"/>
    <property type="match status" value="1"/>
</dbReference>
<comment type="caution">
    <text evidence="3">The sequence shown here is derived from an EMBL/GenBank/DDBJ whole genome shotgun (WGS) entry which is preliminary data.</text>
</comment>
<organism evidence="3 4">
    <name type="scientific">Elasticomyces elasticus</name>
    <dbReference type="NCBI Taxonomy" id="574655"/>
    <lineage>
        <taxon>Eukaryota</taxon>
        <taxon>Fungi</taxon>
        <taxon>Dikarya</taxon>
        <taxon>Ascomycota</taxon>
        <taxon>Pezizomycotina</taxon>
        <taxon>Dothideomycetes</taxon>
        <taxon>Dothideomycetidae</taxon>
        <taxon>Mycosphaerellales</taxon>
        <taxon>Teratosphaeriaceae</taxon>
        <taxon>Elasticomyces</taxon>
    </lineage>
</organism>
<dbReference type="SUPFAM" id="SSF54001">
    <property type="entry name" value="Cysteine proteinases"/>
    <property type="match status" value="1"/>
</dbReference>
<dbReference type="InterPro" id="IPR018200">
    <property type="entry name" value="USP_CS"/>
</dbReference>
<name>A0AAN7WDL7_9PEZI</name>
<dbReference type="InterPro" id="IPR021905">
    <property type="entry name" value="DUF3517"/>
</dbReference>
<proteinExistence type="predicted"/>
<feature type="compositionally biased region" description="Basic and acidic residues" evidence="1">
    <location>
        <begin position="1"/>
        <end position="12"/>
    </location>
</feature>
<dbReference type="GO" id="GO:0005829">
    <property type="term" value="C:cytosol"/>
    <property type="evidence" value="ECO:0007669"/>
    <property type="project" value="TreeGrafter"/>
</dbReference>
<dbReference type="EMBL" id="JAVRQU010000001">
    <property type="protein sequence ID" value="KAK5708071.1"/>
    <property type="molecule type" value="Genomic_DNA"/>
</dbReference>
<dbReference type="InterPro" id="IPR038765">
    <property type="entry name" value="Papain-like_cys_pep_sf"/>
</dbReference>
<dbReference type="Pfam" id="PF12030">
    <property type="entry name" value="DUF3517"/>
    <property type="match status" value="1"/>
</dbReference>